<organism evidence="1 2">
    <name type="scientific">Thalassomonas actiniarum</name>
    <dbReference type="NCBI Taxonomy" id="485447"/>
    <lineage>
        <taxon>Bacteria</taxon>
        <taxon>Pseudomonadati</taxon>
        <taxon>Pseudomonadota</taxon>
        <taxon>Gammaproteobacteria</taxon>
        <taxon>Alteromonadales</taxon>
        <taxon>Colwelliaceae</taxon>
        <taxon>Thalassomonas</taxon>
    </lineage>
</organism>
<evidence type="ECO:0000313" key="1">
    <source>
        <dbReference type="EMBL" id="WDD98213.1"/>
    </source>
</evidence>
<dbReference type="AlphaFoldDB" id="A0AAF0C2R7"/>
<protein>
    <submittedName>
        <fullName evidence="1">Uncharacterized protein</fullName>
    </submittedName>
</protein>
<dbReference type="RefSeq" id="WP_044830547.1">
    <property type="nucleotide sequence ID" value="NZ_CP059735.1"/>
</dbReference>
<dbReference type="Proteomes" id="UP000032568">
    <property type="component" value="Chromosome"/>
</dbReference>
<proteinExistence type="predicted"/>
<name>A0AAF0C2R7_9GAMM</name>
<evidence type="ECO:0000313" key="2">
    <source>
        <dbReference type="Proteomes" id="UP000032568"/>
    </source>
</evidence>
<gene>
    <name evidence="1" type="ORF">SG35_023520</name>
</gene>
<dbReference type="KEGG" id="tact:SG35_023520"/>
<reference evidence="1 2" key="2">
    <citation type="journal article" date="2022" name="Mar. Drugs">
        <title>Bioassay-Guided Fractionation Leads to the Detection of Cholic Acid Generated by the Rare Thalassomonas sp.</title>
        <authorList>
            <person name="Pheiffer F."/>
            <person name="Schneider Y.K."/>
            <person name="Hansen E.H."/>
            <person name="Andersen J.H."/>
            <person name="Isaksson J."/>
            <person name="Busche T."/>
            <person name="R C."/>
            <person name="Kalinowski J."/>
            <person name="Zyl L.V."/>
            <person name="Trindade M."/>
        </authorList>
    </citation>
    <scope>NUCLEOTIDE SEQUENCE [LARGE SCALE GENOMIC DNA]</scope>
    <source>
        <strain evidence="1 2">A5K-106</strain>
    </source>
</reference>
<reference evidence="1 2" key="1">
    <citation type="journal article" date="2015" name="Genome Announc.">
        <title>Draft Genome Sequences of Marine Isolates of Thalassomonas viridans and Thalassomonas actiniarum.</title>
        <authorList>
            <person name="Olonade I."/>
            <person name="van Zyl L.J."/>
            <person name="Trindade M."/>
        </authorList>
    </citation>
    <scope>NUCLEOTIDE SEQUENCE [LARGE SCALE GENOMIC DNA]</scope>
    <source>
        <strain evidence="1 2">A5K-106</strain>
    </source>
</reference>
<dbReference type="EMBL" id="CP059735">
    <property type="protein sequence ID" value="WDD98213.1"/>
    <property type="molecule type" value="Genomic_DNA"/>
</dbReference>
<accession>A0AAF0C2R7</accession>
<sequence length="103" mass="12548">MKKFRRDYGVYTCPHVFKKERPVKLVIRDPDSDWQFFCGDEQADEAEECHLVHVSHLLEDDKSLEIMAELEPEERAERKDEQTDWEFFELDKQRRERNSPKFD</sequence>
<keyword evidence="2" id="KW-1185">Reference proteome</keyword>